<dbReference type="AlphaFoldDB" id="A0A9J6QRF5"/>
<dbReference type="CDD" id="cd06558">
    <property type="entry name" value="crotonase-like"/>
    <property type="match status" value="1"/>
</dbReference>
<evidence type="ECO:0000313" key="3">
    <source>
        <dbReference type="EMBL" id="MCU7378634.1"/>
    </source>
</evidence>
<protein>
    <submittedName>
        <fullName evidence="3">Enoyl-CoA hydratase/isomerase family protein</fullName>
    </submittedName>
</protein>
<dbReference type="Pfam" id="PF00378">
    <property type="entry name" value="ECH_1"/>
    <property type="match status" value="1"/>
</dbReference>
<dbReference type="SUPFAM" id="SSF52096">
    <property type="entry name" value="ClpP/crotonase"/>
    <property type="match status" value="1"/>
</dbReference>
<dbReference type="EMBL" id="JAOSHN010000003">
    <property type="protein sequence ID" value="MCU7378634.1"/>
    <property type="molecule type" value="Genomic_DNA"/>
</dbReference>
<organism evidence="3 4">
    <name type="scientific">Hominibacterium faecale</name>
    <dbReference type="NCBI Taxonomy" id="2839743"/>
    <lineage>
        <taxon>Bacteria</taxon>
        <taxon>Bacillati</taxon>
        <taxon>Bacillota</taxon>
        <taxon>Clostridia</taxon>
        <taxon>Peptostreptococcales</taxon>
        <taxon>Anaerovoracaceae</taxon>
        <taxon>Hominibacterium</taxon>
    </lineage>
</organism>
<dbReference type="Proteomes" id="UP001065549">
    <property type="component" value="Unassembled WGS sequence"/>
</dbReference>
<sequence length="258" mass="28569">MGLLLKDLTEGVLTLTLNRDEKRNSLNLELMSEIVDALREARDDKAVRVIVIKGNGKGFCSGADLGNLDEMRSSAIMIREHLSHYGDLLVELTDAGKPTIAAVHGFAIAGGLGFAVTADITFATESSFFWIPEITRGIWGMMITAPVARLIGTKKSLELMYSADKISAKEAERIGLINRVVPDDKLDEEVDKFAKQLAKRSPLAVKLGREGMYKCRDMEFYKSMDYLTDLVVLLNSSEDAHEGSVAFLEKREPVWKGR</sequence>
<dbReference type="InterPro" id="IPR018376">
    <property type="entry name" value="Enoyl-CoA_hyd/isom_CS"/>
</dbReference>
<accession>A0A9J6QRF5</accession>
<evidence type="ECO:0000313" key="4">
    <source>
        <dbReference type="Proteomes" id="UP001065549"/>
    </source>
</evidence>
<dbReference type="GO" id="GO:0003824">
    <property type="term" value="F:catalytic activity"/>
    <property type="evidence" value="ECO:0007669"/>
    <property type="project" value="InterPro"/>
</dbReference>
<proteinExistence type="inferred from homology"/>
<dbReference type="PROSITE" id="PS00166">
    <property type="entry name" value="ENOYL_COA_HYDRATASE"/>
    <property type="match status" value="1"/>
</dbReference>
<reference evidence="3" key="1">
    <citation type="submission" date="2022-09" db="EMBL/GenBank/DDBJ databases">
        <title>Culturomic study of gut microbiota in children with autism spectrum disorder.</title>
        <authorList>
            <person name="Efimov B.A."/>
            <person name="Chaplin A.V."/>
            <person name="Sokolova S.R."/>
            <person name="Pikina A.P."/>
            <person name="Korzhanova M."/>
            <person name="Belova V."/>
            <person name="Korostin D."/>
        </authorList>
    </citation>
    <scope>NUCLEOTIDE SEQUENCE</scope>
    <source>
        <strain evidence="3">ASD5510</strain>
    </source>
</reference>
<dbReference type="Gene3D" id="1.10.12.10">
    <property type="entry name" value="Lyase 2-enoyl-coa Hydratase, Chain A, domain 2"/>
    <property type="match status" value="1"/>
</dbReference>
<name>A0A9J6QRF5_9FIRM</name>
<gene>
    <name evidence="3" type="ORF">OBO34_09735</name>
</gene>
<dbReference type="PANTHER" id="PTHR42964:SF1">
    <property type="entry name" value="POLYKETIDE BIOSYNTHESIS ENOYL-COA HYDRATASE PKSH-RELATED"/>
    <property type="match status" value="1"/>
</dbReference>
<comment type="caution">
    <text evidence="3">The sequence shown here is derived from an EMBL/GenBank/DDBJ whole genome shotgun (WGS) entry which is preliminary data.</text>
</comment>
<dbReference type="InterPro" id="IPR014748">
    <property type="entry name" value="Enoyl-CoA_hydra_C"/>
</dbReference>
<evidence type="ECO:0000256" key="2">
    <source>
        <dbReference type="RuleBase" id="RU003707"/>
    </source>
</evidence>
<dbReference type="PANTHER" id="PTHR42964">
    <property type="entry name" value="ENOYL-COA HYDRATASE"/>
    <property type="match status" value="1"/>
</dbReference>
<keyword evidence="4" id="KW-1185">Reference proteome</keyword>
<evidence type="ECO:0000256" key="1">
    <source>
        <dbReference type="ARBA" id="ARBA00005254"/>
    </source>
</evidence>
<dbReference type="InterPro" id="IPR051683">
    <property type="entry name" value="Enoyl-CoA_Hydratase/Isomerase"/>
</dbReference>
<dbReference type="InterPro" id="IPR029045">
    <property type="entry name" value="ClpP/crotonase-like_dom_sf"/>
</dbReference>
<dbReference type="InterPro" id="IPR001753">
    <property type="entry name" value="Enoyl-CoA_hydra/iso"/>
</dbReference>
<dbReference type="Gene3D" id="3.90.226.10">
    <property type="entry name" value="2-enoyl-CoA Hydratase, Chain A, domain 1"/>
    <property type="match status" value="1"/>
</dbReference>
<comment type="similarity">
    <text evidence="1 2">Belongs to the enoyl-CoA hydratase/isomerase family.</text>
</comment>
<dbReference type="RefSeq" id="WP_253020002.1">
    <property type="nucleotide sequence ID" value="NZ_JAOSHN010000003.1"/>
</dbReference>